<evidence type="ECO:0000259" key="14">
    <source>
        <dbReference type="Pfam" id="PF03447"/>
    </source>
</evidence>
<keyword evidence="16" id="KW-1185">Reference proteome</keyword>
<organism evidence="15 16">
    <name type="scientific">Coccomyxa subellipsoidea</name>
    <dbReference type="NCBI Taxonomy" id="248742"/>
    <lineage>
        <taxon>Eukaryota</taxon>
        <taxon>Viridiplantae</taxon>
        <taxon>Chlorophyta</taxon>
        <taxon>core chlorophytes</taxon>
        <taxon>Trebouxiophyceae</taxon>
        <taxon>Trebouxiophyceae incertae sedis</taxon>
        <taxon>Coccomyxaceae</taxon>
        <taxon>Coccomyxa</taxon>
    </lineage>
</organism>
<name>A0ABR2Z2K6_9CHLO</name>
<evidence type="ECO:0000256" key="7">
    <source>
        <dbReference type="ARBA" id="ARBA00022857"/>
    </source>
</evidence>
<dbReference type="InterPro" id="IPR005106">
    <property type="entry name" value="Asp/hSer_DH_NAD-bd"/>
</dbReference>
<sequence>MARRHIHYGRTTGEAIMREQFVENRRIAIENELAAKQTKIRRLACAGCTSTAKQPLLQALADQEEAVLNGRLQTVIFIKDTNREGQELSGEKRQIAIGIVGPGLIGKTLLSQLAQQTCRLSEEWGLELQVFGVTNSQWMLLSATPIGLSSWQTALESQDTEASLDSFTYHFATSPVADRVIIDCTASAAVPCHYTKWLSLGIHVITPNKRLGSGPLADYLAVREAQRRYKAHFMAEGTVGAGLPVLSTLQSMINTGDKVQKIEGIFSGTLSFIFNNFGPGRPFSDVVSKAKAAGYTEPDPREDLSGMDVSRKVVILARECGMQIELEDVTVQSLVPEPLQSTSSVLDFMDRLPQFDADMEAQASEAADTGKKLVYVGLVDVAAGTCSVSLQSYPADHAFAQLSGSDNIIAFTTRRYSQQPLMIRGPGAGAEVTAAGVFGDLLQVAQSLGA</sequence>
<dbReference type="InterPro" id="IPR027887">
    <property type="entry name" value="DUF4464"/>
</dbReference>
<dbReference type="PANTHER" id="PTHR43070:SF5">
    <property type="entry name" value="HOMOSERINE DEHYDROGENASE"/>
    <property type="match status" value="1"/>
</dbReference>
<dbReference type="Pfam" id="PF03447">
    <property type="entry name" value="NAD_binding_3"/>
    <property type="match status" value="1"/>
</dbReference>
<dbReference type="PANTHER" id="PTHR43070">
    <property type="match status" value="1"/>
</dbReference>
<dbReference type="Gene3D" id="3.40.50.720">
    <property type="entry name" value="NAD(P)-binding Rossmann-like Domain"/>
    <property type="match status" value="1"/>
</dbReference>
<evidence type="ECO:0000256" key="6">
    <source>
        <dbReference type="ARBA" id="ARBA00022697"/>
    </source>
</evidence>
<dbReference type="EC" id="1.1.1.3" evidence="4 11"/>
<evidence type="ECO:0000256" key="10">
    <source>
        <dbReference type="ARBA" id="ARBA00048841"/>
    </source>
</evidence>
<gene>
    <name evidence="15" type="ORF">WJX75_002320</name>
</gene>
<evidence type="ECO:0000256" key="9">
    <source>
        <dbReference type="ARBA" id="ARBA00023167"/>
    </source>
</evidence>
<feature type="domain" description="Aspartate/homoserine dehydrogenase NAD-binding" evidence="14">
    <location>
        <begin position="101"/>
        <end position="234"/>
    </location>
</feature>
<keyword evidence="7 11" id="KW-0521">NADP</keyword>
<evidence type="ECO:0000313" key="16">
    <source>
        <dbReference type="Proteomes" id="UP001491310"/>
    </source>
</evidence>
<dbReference type="Pfam" id="PF00742">
    <property type="entry name" value="Homoserine_dh"/>
    <property type="match status" value="1"/>
</dbReference>
<dbReference type="Pfam" id="PF14713">
    <property type="entry name" value="DUF4464"/>
    <property type="match status" value="1"/>
</dbReference>
<dbReference type="Gene3D" id="3.30.360.10">
    <property type="entry name" value="Dihydrodipicolinate Reductase, domain 2"/>
    <property type="match status" value="1"/>
</dbReference>
<protein>
    <recommendedName>
        <fullName evidence="4 11">Homoserine dehydrogenase</fullName>
        <ecNumber evidence="4 11">1.1.1.3</ecNumber>
    </recommendedName>
</protein>
<dbReference type="Proteomes" id="UP001491310">
    <property type="component" value="Unassembled WGS sequence"/>
</dbReference>
<evidence type="ECO:0000313" key="15">
    <source>
        <dbReference type="EMBL" id="KAK9918215.1"/>
    </source>
</evidence>
<feature type="domain" description="Homoserine dehydrogenase catalytic" evidence="13">
    <location>
        <begin position="244"/>
        <end position="442"/>
    </location>
</feature>
<dbReference type="SUPFAM" id="SSF51735">
    <property type="entry name" value="NAD(P)-binding Rossmann-fold domains"/>
    <property type="match status" value="1"/>
</dbReference>
<evidence type="ECO:0000256" key="2">
    <source>
        <dbReference type="ARBA" id="ARBA00005056"/>
    </source>
</evidence>
<evidence type="ECO:0000256" key="4">
    <source>
        <dbReference type="ARBA" id="ARBA00013213"/>
    </source>
</evidence>
<reference evidence="15 16" key="1">
    <citation type="journal article" date="2024" name="Nat. Commun.">
        <title>Phylogenomics reveals the evolutionary origins of lichenization in chlorophyte algae.</title>
        <authorList>
            <person name="Puginier C."/>
            <person name="Libourel C."/>
            <person name="Otte J."/>
            <person name="Skaloud P."/>
            <person name="Haon M."/>
            <person name="Grisel S."/>
            <person name="Petersen M."/>
            <person name="Berrin J.G."/>
            <person name="Delaux P.M."/>
            <person name="Dal Grande F."/>
            <person name="Keller J."/>
        </authorList>
    </citation>
    <scope>NUCLEOTIDE SEQUENCE [LARGE SCALE GENOMIC DNA]</scope>
    <source>
        <strain evidence="15 16">SAG 216-7</strain>
    </source>
</reference>
<dbReference type="SUPFAM" id="SSF55347">
    <property type="entry name" value="Glyceraldehyde-3-phosphate dehydrogenase-like, C-terminal domain"/>
    <property type="match status" value="1"/>
</dbReference>
<comment type="cofactor">
    <cofactor evidence="1">
        <name>a metal cation</name>
        <dbReference type="ChEBI" id="CHEBI:25213"/>
    </cofactor>
</comment>
<dbReference type="InterPro" id="IPR036291">
    <property type="entry name" value="NAD(P)-bd_dom_sf"/>
</dbReference>
<keyword evidence="5 11" id="KW-0028">Amino-acid biosynthesis</keyword>
<comment type="caution">
    <text evidence="15">The sequence shown here is derived from an EMBL/GenBank/DDBJ whole genome shotgun (WGS) entry which is preliminary data.</text>
</comment>
<evidence type="ECO:0000256" key="12">
    <source>
        <dbReference type="RuleBase" id="RU004171"/>
    </source>
</evidence>
<dbReference type="InterPro" id="IPR011147">
    <property type="entry name" value="Bifunc_Aspkin/hSer_DH"/>
</dbReference>
<evidence type="ECO:0000256" key="1">
    <source>
        <dbReference type="ARBA" id="ARBA00001920"/>
    </source>
</evidence>
<dbReference type="InterPro" id="IPR019811">
    <property type="entry name" value="HDH_CS"/>
</dbReference>
<evidence type="ECO:0000259" key="13">
    <source>
        <dbReference type="Pfam" id="PF00742"/>
    </source>
</evidence>
<evidence type="ECO:0000256" key="5">
    <source>
        <dbReference type="ARBA" id="ARBA00022605"/>
    </source>
</evidence>
<keyword evidence="9 11" id="KW-0486">Methionine biosynthesis</keyword>
<evidence type="ECO:0000256" key="3">
    <source>
        <dbReference type="ARBA" id="ARBA00005062"/>
    </source>
</evidence>
<comment type="pathway">
    <text evidence="3 11">Amino-acid biosynthesis; L-methionine biosynthesis via de novo pathway; L-homoserine from L-aspartate: step 3/3.</text>
</comment>
<comment type="similarity">
    <text evidence="12">Belongs to the homoserine dehydrogenase family.</text>
</comment>
<proteinExistence type="inferred from homology"/>
<dbReference type="InterPro" id="IPR001342">
    <property type="entry name" value="HDH_cat"/>
</dbReference>
<keyword evidence="6 11" id="KW-0791">Threonine biosynthesis</keyword>
<dbReference type="EMBL" id="JALJOT010000001">
    <property type="protein sequence ID" value="KAK9918215.1"/>
    <property type="molecule type" value="Genomic_DNA"/>
</dbReference>
<evidence type="ECO:0000256" key="11">
    <source>
        <dbReference type="RuleBase" id="RU000579"/>
    </source>
</evidence>
<dbReference type="PROSITE" id="PS01042">
    <property type="entry name" value="HOMOSER_DHGENASE"/>
    <property type="match status" value="1"/>
</dbReference>
<accession>A0ABR2Z2K6</accession>
<comment type="catalytic activity">
    <reaction evidence="10">
        <text>L-homoserine + NADP(+) = L-aspartate 4-semialdehyde + NADPH + H(+)</text>
        <dbReference type="Rhea" id="RHEA:15761"/>
        <dbReference type="ChEBI" id="CHEBI:15378"/>
        <dbReference type="ChEBI" id="CHEBI:57476"/>
        <dbReference type="ChEBI" id="CHEBI:57783"/>
        <dbReference type="ChEBI" id="CHEBI:58349"/>
        <dbReference type="ChEBI" id="CHEBI:537519"/>
        <dbReference type="EC" id="1.1.1.3"/>
    </reaction>
    <physiologicalReaction direction="right-to-left" evidence="10">
        <dbReference type="Rhea" id="RHEA:15763"/>
    </physiologicalReaction>
</comment>
<keyword evidence="8 11" id="KW-0560">Oxidoreductase</keyword>
<evidence type="ECO:0000256" key="8">
    <source>
        <dbReference type="ARBA" id="ARBA00023002"/>
    </source>
</evidence>
<comment type="pathway">
    <text evidence="2 11">Amino-acid biosynthesis; L-threonine biosynthesis; L-threonine from L-aspartate: step 3/5.</text>
</comment>